<feature type="chain" id="PRO_5018546918" description="C-type lectin domain-containing protein" evidence="2">
    <location>
        <begin position="17"/>
        <end position="227"/>
    </location>
</feature>
<reference evidence="4" key="3">
    <citation type="submission" date="2025-09" db="UniProtKB">
        <authorList>
            <consortium name="Ensembl"/>
        </authorList>
    </citation>
    <scope>IDENTIFICATION</scope>
    <source>
        <strain evidence="4">Thoroughbred</strain>
    </source>
</reference>
<dbReference type="SMART" id="SM00034">
    <property type="entry name" value="CLECT"/>
    <property type="match status" value="1"/>
</dbReference>
<dbReference type="AlphaFoldDB" id="A0A3Q2GY73"/>
<evidence type="ECO:0000259" key="3">
    <source>
        <dbReference type="PROSITE" id="PS50041"/>
    </source>
</evidence>
<evidence type="ECO:0000256" key="1">
    <source>
        <dbReference type="SAM" id="MobiDB-lite"/>
    </source>
</evidence>
<dbReference type="SUPFAM" id="SSF56436">
    <property type="entry name" value="C-type lectin-like"/>
    <property type="match status" value="1"/>
</dbReference>
<dbReference type="PROSITE" id="PS50041">
    <property type="entry name" value="C_TYPE_LECTIN_2"/>
    <property type="match status" value="1"/>
</dbReference>
<dbReference type="InterPro" id="IPR016187">
    <property type="entry name" value="CTDL_fold"/>
</dbReference>
<dbReference type="InterPro" id="IPR002352">
    <property type="entry name" value="Eosinophil_major_basic"/>
</dbReference>
<protein>
    <recommendedName>
        <fullName evidence="3">C-type lectin domain-containing protein</fullName>
    </recommendedName>
</protein>
<dbReference type="SMR" id="A0A3Q2GY73"/>
<feature type="region of interest" description="Disordered" evidence="1">
    <location>
        <begin position="24"/>
        <end position="43"/>
    </location>
</feature>
<feature type="domain" description="C-type lectin" evidence="3">
    <location>
        <begin position="109"/>
        <end position="226"/>
    </location>
</feature>
<dbReference type="Pfam" id="PF00059">
    <property type="entry name" value="Lectin_C"/>
    <property type="match status" value="1"/>
</dbReference>
<reference evidence="4" key="2">
    <citation type="submission" date="2025-08" db="UniProtKB">
        <authorList>
            <consortium name="Ensembl"/>
        </authorList>
    </citation>
    <scope>IDENTIFICATION</scope>
    <source>
        <strain evidence="4">Thoroughbred</strain>
    </source>
</reference>
<dbReference type="Ensembl" id="ENSECAT00000049755.3">
    <property type="protein sequence ID" value="ENSECAP00000025541.1"/>
    <property type="gene ID" value="ENSECAG00000037965.3"/>
</dbReference>
<keyword evidence="5" id="KW-1185">Reference proteome</keyword>
<organism evidence="4 5">
    <name type="scientific">Equus caballus</name>
    <name type="common">Horse</name>
    <dbReference type="NCBI Taxonomy" id="9796"/>
    <lineage>
        <taxon>Eukaryota</taxon>
        <taxon>Metazoa</taxon>
        <taxon>Chordata</taxon>
        <taxon>Craniata</taxon>
        <taxon>Vertebrata</taxon>
        <taxon>Euteleostomi</taxon>
        <taxon>Mammalia</taxon>
        <taxon>Eutheria</taxon>
        <taxon>Laurasiatheria</taxon>
        <taxon>Perissodactyla</taxon>
        <taxon>Equidae</taxon>
        <taxon>Equus</taxon>
    </lineage>
</organism>
<evidence type="ECO:0000313" key="5">
    <source>
        <dbReference type="Proteomes" id="UP000002281"/>
    </source>
</evidence>
<dbReference type="Gene3D" id="3.10.100.10">
    <property type="entry name" value="Mannose-Binding Protein A, subunit A"/>
    <property type="match status" value="1"/>
</dbReference>
<dbReference type="GeneTree" id="ENSGT00440000039859"/>
<dbReference type="Proteomes" id="UP000002281">
    <property type="component" value="Chromosome 12"/>
</dbReference>
<dbReference type="InterPro" id="IPR001304">
    <property type="entry name" value="C-type_lectin-like"/>
</dbReference>
<accession>A0A3Q2GY73</accession>
<dbReference type="OMA" id="WFWATGE"/>
<keyword evidence="2" id="KW-0732">Signal</keyword>
<dbReference type="InParanoid" id="A0A3Q2GY73"/>
<dbReference type="GO" id="GO:0006955">
    <property type="term" value="P:immune response"/>
    <property type="evidence" value="ECO:0007669"/>
    <property type="project" value="InterPro"/>
</dbReference>
<sequence length="227" mass="25090">MKLPLLLALLFGAVSALPLKTSNFESPLGDDTLPQDGEMPERGAMEAPMEGMTLLEGEEEGGSGSEVVREEEGLIKSVSALEEVDKDFQCPKEKDTVKLEGIPGSKTCCFIVVMTARTHNQDTCWCCYQGFLVSIYSHTSNYQIPSSARCVNNGQVWIGGAVRGSVRPVPALRDCRRFYWLDGSAWDFWFWATGEPLASGGNCVFMYTQGHWRLSHCITALHFVCSF</sequence>
<dbReference type="PaxDb" id="9796-ENSECAP00000025541"/>
<evidence type="ECO:0000313" key="4">
    <source>
        <dbReference type="Ensembl" id="ENSECAP00000025541.1"/>
    </source>
</evidence>
<feature type="signal peptide" evidence="2">
    <location>
        <begin position="1"/>
        <end position="16"/>
    </location>
</feature>
<dbReference type="InterPro" id="IPR016186">
    <property type="entry name" value="C-type_lectin-like/link_sf"/>
</dbReference>
<name>A0A3Q2GY73_HORSE</name>
<reference evidence="4 5" key="1">
    <citation type="journal article" date="2009" name="Science">
        <title>Genome sequence, comparative analysis, and population genetics of the domestic horse.</title>
        <authorList>
            <consortium name="Broad Institute Genome Sequencing Platform"/>
            <consortium name="Broad Institute Whole Genome Assembly Team"/>
            <person name="Wade C.M."/>
            <person name="Giulotto E."/>
            <person name="Sigurdsson S."/>
            <person name="Zoli M."/>
            <person name="Gnerre S."/>
            <person name="Imsland F."/>
            <person name="Lear T.L."/>
            <person name="Adelson D.L."/>
            <person name="Bailey E."/>
            <person name="Bellone R.R."/>
            <person name="Bloecker H."/>
            <person name="Distl O."/>
            <person name="Edgar R.C."/>
            <person name="Garber M."/>
            <person name="Leeb T."/>
            <person name="Mauceli E."/>
            <person name="MacLeod J.N."/>
            <person name="Penedo M.C.T."/>
            <person name="Raison J.M."/>
            <person name="Sharpe T."/>
            <person name="Vogel J."/>
            <person name="Andersson L."/>
            <person name="Antczak D.F."/>
            <person name="Biagi T."/>
            <person name="Binns M.M."/>
            <person name="Chowdhary B.P."/>
            <person name="Coleman S.J."/>
            <person name="Della Valle G."/>
            <person name="Fryc S."/>
            <person name="Guerin G."/>
            <person name="Hasegawa T."/>
            <person name="Hill E.W."/>
            <person name="Jurka J."/>
            <person name="Kiialainen A."/>
            <person name="Lindgren G."/>
            <person name="Liu J."/>
            <person name="Magnani E."/>
            <person name="Mickelson J.R."/>
            <person name="Murray J."/>
            <person name="Nergadze S.G."/>
            <person name="Onofrio R."/>
            <person name="Pedroni S."/>
            <person name="Piras M.F."/>
            <person name="Raudsepp T."/>
            <person name="Rocchi M."/>
            <person name="Roeed K.H."/>
            <person name="Ryder O.A."/>
            <person name="Searle S."/>
            <person name="Skow L."/>
            <person name="Swinburne J.E."/>
            <person name="Syvaenen A.C."/>
            <person name="Tozaki T."/>
            <person name="Valberg S.J."/>
            <person name="Vaudin M."/>
            <person name="White J.R."/>
            <person name="Zody M.C."/>
            <person name="Lander E.S."/>
            <person name="Lindblad-Toh K."/>
        </authorList>
    </citation>
    <scope>NUCLEOTIDE SEQUENCE [LARGE SCALE GENOMIC DNA]</scope>
    <source>
        <strain evidence="4 5">Thoroughbred</strain>
    </source>
</reference>
<evidence type="ECO:0000256" key="2">
    <source>
        <dbReference type="SAM" id="SignalP"/>
    </source>
</evidence>
<dbReference type="PRINTS" id="PR00770">
    <property type="entry name" value="EMAJORBASICP"/>
</dbReference>
<dbReference type="Bgee" id="ENSECAG00000037965">
    <property type="expression patterns" value="Expressed in bone marrow"/>
</dbReference>
<proteinExistence type="predicted"/>